<proteinExistence type="predicted"/>
<gene>
    <name evidence="1" type="ORF">DEO72_LG6g1210</name>
</gene>
<reference evidence="1 2" key="1">
    <citation type="submission" date="2019-04" db="EMBL/GenBank/DDBJ databases">
        <title>An improved genome assembly and genetic linkage map for asparagus bean, Vigna unguiculata ssp. sesquipedialis.</title>
        <authorList>
            <person name="Xia Q."/>
            <person name="Zhang R."/>
            <person name="Dong Y."/>
        </authorList>
    </citation>
    <scope>NUCLEOTIDE SEQUENCE [LARGE SCALE GENOMIC DNA]</scope>
    <source>
        <tissue evidence="1">Leaf</tissue>
    </source>
</reference>
<keyword evidence="2" id="KW-1185">Reference proteome</keyword>
<sequence>MPATMSERATPIQNQIYTATATNHLPSCPSSPQCHHHVENCTTIMHLFQPPRTKTTTIEASLRAPATSEPGTHEPGTFT</sequence>
<evidence type="ECO:0000313" key="2">
    <source>
        <dbReference type="Proteomes" id="UP000501690"/>
    </source>
</evidence>
<dbReference type="AlphaFoldDB" id="A0A4D6M8Q3"/>
<evidence type="ECO:0000313" key="1">
    <source>
        <dbReference type="EMBL" id="QCD96506.1"/>
    </source>
</evidence>
<protein>
    <submittedName>
        <fullName evidence="1">Uncharacterized protein</fullName>
    </submittedName>
</protein>
<organism evidence="1 2">
    <name type="scientific">Vigna unguiculata</name>
    <name type="common">Cowpea</name>
    <dbReference type="NCBI Taxonomy" id="3917"/>
    <lineage>
        <taxon>Eukaryota</taxon>
        <taxon>Viridiplantae</taxon>
        <taxon>Streptophyta</taxon>
        <taxon>Embryophyta</taxon>
        <taxon>Tracheophyta</taxon>
        <taxon>Spermatophyta</taxon>
        <taxon>Magnoliopsida</taxon>
        <taxon>eudicotyledons</taxon>
        <taxon>Gunneridae</taxon>
        <taxon>Pentapetalae</taxon>
        <taxon>rosids</taxon>
        <taxon>fabids</taxon>
        <taxon>Fabales</taxon>
        <taxon>Fabaceae</taxon>
        <taxon>Papilionoideae</taxon>
        <taxon>50 kb inversion clade</taxon>
        <taxon>NPAAA clade</taxon>
        <taxon>indigoferoid/millettioid clade</taxon>
        <taxon>Phaseoleae</taxon>
        <taxon>Vigna</taxon>
    </lineage>
</organism>
<accession>A0A4D6M8Q3</accession>
<name>A0A4D6M8Q3_VIGUN</name>
<dbReference type="Proteomes" id="UP000501690">
    <property type="component" value="Linkage Group LG6"/>
</dbReference>
<dbReference type="EMBL" id="CP039350">
    <property type="protein sequence ID" value="QCD96506.1"/>
    <property type="molecule type" value="Genomic_DNA"/>
</dbReference>